<dbReference type="InParanoid" id="A0A409WVN9"/>
<evidence type="ECO:0000313" key="1">
    <source>
        <dbReference type="EMBL" id="PPQ82516.1"/>
    </source>
</evidence>
<gene>
    <name evidence="1" type="ORF">CVT26_013011</name>
</gene>
<organism evidence="1 2">
    <name type="scientific">Gymnopilus dilepis</name>
    <dbReference type="NCBI Taxonomy" id="231916"/>
    <lineage>
        <taxon>Eukaryota</taxon>
        <taxon>Fungi</taxon>
        <taxon>Dikarya</taxon>
        <taxon>Basidiomycota</taxon>
        <taxon>Agaricomycotina</taxon>
        <taxon>Agaricomycetes</taxon>
        <taxon>Agaricomycetidae</taxon>
        <taxon>Agaricales</taxon>
        <taxon>Agaricineae</taxon>
        <taxon>Hymenogastraceae</taxon>
        <taxon>Gymnopilus</taxon>
    </lineage>
</organism>
<proteinExistence type="predicted"/>
<sequence>MKDFKEIPDSNAMEKAAQLEVLDARGEKHKFGSLLGDGKTIVVFIKSTNFTWPIYTDPTRKLYHTLGMDVENLEKTPPGQEKKSYLTLSAAKNLAMSLWRGPIKHPSLVGKNGNISQLGGEFIFGPGNTCSFASRMVHTEDHTEVADLLKEAGIELPSSQ</sequence>
<dbReference type="PANTHER" id="PTHR28630:SF3">
    <property type="entry name" value="PEROXIREDOXIN-LIKE 2C"/>
    <property type="match status" value="1"/>
</dbReference>
<dbReference type="EMBL" id="NHYE01004736">
    <property type="protein sequence ID" value="PPQ82516.1"/>
    <property type="molecule type" value="Genomic_DNA"/>
</dbReference>
<dbReference type="Pfam" id="PF13911">
    <property type="entry name" value="AhpC-TSA_2"/>
    <property type="match status" value="1"/>
</dbReference>
<name>A0A409WVN9_9AGAR</name>
<dbReference type="OrthoDB" id="40334at2759"/>
<dbReference type="PANTHER" id="PTHR28630">
    <property type="match status" value="1"/>
</dbReference>
<dbReference type="InterPro" id="IPR032801">
    <property type="entry name" value="PXL2A/B/C"/>
</dbReference>
<protein>
    <recommendedName>
        <fullName evidence="3">Alkyl hydroperoxide reductase subunit C/ Thiol specific antioxidant domain-containing protein</fullName>
    </recommendedName>
</protein>
<dbReference type="Proteomes" id="UP000284706">
    <property type="component" value="Unassembled WGS sequence"/>
</dbReference>
<accession>A0A409WVN9</accession>
<dbReference type="AlphaFoldDB" id="A0A409WVN9"/>
<evidence type="ECO:0000313" key="2">
    <source>
        <dbReference type="Proteomes" id="UP000284706"/>
    </source>
</evidence>
<keyword evidence="2" id="KW-1185">Reference proteome</keyword>
<reference evidence="1 2" key="1">
    <citation type="journal article" date="2018" name="Evol. Lett.">
        <title>Horizontal gene cluster transfer increased hallucinogenic mushroom diversity.</title>
        <authorList>
            <person name="Reynolds H.T."/>
            <person name="Vijayakumar V."/>
            <person name="Gluck-Thaler E."/>
            <person name="Korotkin H.B."/>
            <person name="Matheny P.B."/>
            <person name="Slot J.C."/>
        </authorList>
    </citation>
    <scope>NUCLEOTIDE SEQUENCE [LARGE SCALE GENOMIC DNA]</scope>
    <source>
        <strain evidence="1 2">SRW20</strain>
    </source>
</reference>
<comment type="caution">
    <text evidence="1">The sequence shown here is derived from an EMBL/GenBank/DDBJ whole genome shotgun (WGS) entry which is preliminary data.</text>
</comment>
<evidence type="ECO:0008006" key="3">
    <source>
        <dbReference type="Google" id="ProtNLM"/>
    </source>
</evidence>